<feature type="domain" description="Aminoglycoside phosphotransferase" evidence="1">
    <location>
        <begin position="20"/>
        <end position="106"/>
    </location>
</feature>
<proteinExistence type="predicted"/>
<feature type="domain" description="Aminoglycoside phosphotransferase" evidence="1">
    <location>
        <begin position="115"/>
        <end position="169"/>
    </location>
</feature>
<dbReference type="InterPro" id="IPR002575">
    <property type="entry name" value="Aminoglycoside_PTrfase"/>
</dbReference>
<evidence type="ECO:0000259" key="1">
    <source>
        <dbReference type="Pfam" id="PF01636"/>
    </source>
</evidence>
<protein>
    <submittedName>
        <fullName evidence="2">Aminoglycoside 3'-phosphotransferase</fullName>
    </submittedName>
</protein>
<dbReference type="SUPFAM" id="SSF56112">
    <property type="entry name" value="Protein kinase-like (PK-like)"/>
    <property type="match status" value="1"/>
</dbReference>
<accession>A0ABN2DU17</accession>
<comment type="caution">
    <text evidence="2">The sequence shown here is derived from an EMBL/GenBank/DDBJ whole genome shotgun (WGS) entry which is preliminary data.</text>
</comment>
<evidence type="ECO:0000313" key="2">
    <source>
        <dbReference type="EMBL" id="GAA1586676.1"/>
    </source>
</evidence>
<dbReference type="Proteomes" id="UP001500190">
    <property type="component" value="Unassembled WGS sequence"/>
</dbReference>
<dbReference type="PANTHER" id="PTHR21310:SF41">
    <property type="entry name" value="3'-PHOSPHOTRANSFERASE, PUTATIVE-RELATED"/>
    <property type="match status" value="1"/>
</dbReference>
<dbReference type="Pfam" id="PF01636">
    <property type="entry name" value="APH"/>
    <property type="match status" value="2"/>
</dbReference>
<name>A0ABN2DU17_9ACTN</name>
<reference evidence="2 3" key="1">
    <citation type="journal article" date="2019" name="Int. J. Syst. Evol. Microbiol.">
        <title>The Global Catalogue of Microorganisms (GCM) 10K type strain sequencing project: providing services to taxonomists for standard genome sequencing and annotation.</title>
        <authorList>
            <consortium name="The Broad Institute Genomics Platform"/>
            <consortium name="The Broad Institute Genome Sequencing Center for Infectious Disease"/>
            <person name="Wu L."/>
            <person name="Ma J."/>
        </authorList>
    </citation>
    <scope>NUCLEOTIDE SEQUENCE [LARGE SCALE GENOMIC DNA]</scope>
    <source>
        <strain evidence="2 3">JCM 14304</strain>
    </source>
</reference>
<dbReference type="InterPro" id="IPR011009">
    <property type="entry name" value="Kinase-like_dom_sf"/>
</dbReference>
<dbReference type="EMBL" id="BAAAND010000006">
    <property type="protein sequence ID" value="GAA1586676.1"/>
    <property type="molecule type" value="Genomic_DNA"/>
</dbReference>
<dbReference type="InterPro" id="IPR051678">
    <property type="entry name" value="AGP_Transferase"/>
</dbReference>
<dbReference type="Gene3D" id="3.30.200.20">
    <property type="entry name" value="Phosphorylase Kinase, domain 1"/>
    <property type="match status" value="1"/>
</dbReference>
<dbReference type="Gene3D" id="3.90.1200.10">
    <property type="match status" value="1"/>
</dbReference>
<keyword evidence="3" id="KW-1185">Reference proteome</keyword>
<evidence type="ECO:0000313" key="3">
    <source>
        <dbReference type="Proteomes" id="UP001500190"/>
    </source>
</evidence>
<gene>
    <name evidence="2" type="ORF">GCM10009742_35820</name>
</gene>
<organism evidence="2 3">
    <name type="scientific">Kribbella karoonensis</name>
    <dbReference type="NCBI Taxonomy" id="324851"/>
    <lineage>
        <taxon>Bacteria</taxon>
        <taxon>Bacillati</taxon>
        <taxon>Actinomycetota</taxon>
        <taxon>Actinomycetes</taxon>
        <taxon>Propionibacteriales</taxon>
        <taxon>Kribbellaceae</taxon>
        <taxon>Kribbella</taxon>
    </lineage>
</organism>
<sequence length="212" mass="23223">MGRFGADAAEPIYGGLSGATVVRLARGRESVYYKQGEIVGDEADRLEWLAATGFSCPRVVDRGDGWMLTTELRGRDVTDDWSAADRPAVLRAIATGLRELHALPSSPFSSPFPGTPEVVTHGDYAAPNVFVDPETLQFSGMLDVGNLGMGDRYVDLALMYKSLAHGRNPQYGLIPAARTFVEQYGGDPDDQRIPYYIGLDDSDSFWQRVSLR</sequence>
<dbReference type="PANTHER" id="PTHR21310">
    <property type="entry name" value="AMINOGLYCOSIDE PHOSPHOTRANSFERASE-RELATED-RELATED"/>
    <property type="match status" value="1"/>
</dbReference>